<evidence type="ECO:0000313" key="7">
    <source>
        <dbReference type="Proteomes" id="UP000726737"/>
    </source>
</evidence>
<name>A0A9P6TWV5_9FUNG</name>
<dbReference type="Proteomes" id="UP000726737">
    <property type="component" value="Unassembled WGS sequence"/>
</dbReference>
<keyword evidence="2" id="KW-0637">Prenyltransferase</keyword>
<feature type="region of interest" description="Disordered" evidence="5">
    <location>
        <begin position="433"/>
        <end position="454"/>
    </location>
</feature>
<keyword evidence="7" id="KW-1185">Reference proteome</keyword>
<dbReference type="Pfam" id="PF01239">
    <property type="entry name" value="PPTA"/>
    <property type="match status" value="3"/>
</dbReference>
<evidence type="ECO:0000256" key="4">
    <source>
        <dbReference type="ARBA" id="ARBA00022737"/>
    </source>
</evidence>
<comment type="similarity">
    <text evidence="1">Belongs to the protein prenyltransferase subunit alpha family.</text>
</comment>
<dbReference type="PANTHER" id="PTHR11129">
    <property type="entry name" value="PROTEIN FARNESYLTRANSFERASE ALPHA SUBUNIT/RAB GERANYLGERANYL TRANSFERASE ALPHA SUBUNIT"/>
    <property type="match status" value="1"/>
</dbReference>
<comment type="caution">
    <text evidence="6">The sequence shown here is derived from an EMBL/GenBank/DDBJ whole genome shotgun (WGS) entry which is preliminary data.</text>
</comment>
<dbReference type="EMBL" id="JAAAJA010000661">
    <property type="protein sequence ID" value="KAG0250678.1"/>
    <property type="molecule type" value="Genomic_DNA"/>
</dbReference>
<proteinExistence type="inferred from homology"/>
<evidence type="ECO:0000256" key="3">
    <source>
        <dbReference type="ARBA" id="ARBA00022679"/>
    </source>
</evidence>
<dbReference type="Gene3D" id="1.25.40.120">
    <property type="entry name" value="Protein prenylyltransferase"/>
    <property type="match status" value="1"/>
</dbReference>
<keyword evidence="3" id="KW-0808">Transferase</keyword>
<gene>
    <name evidence="6" type="primary">PTAR1</name>
    <name evidence="6" type="ORF">BG011_008187</name>
</gene>
<protein>
    <submittedName>
        <fullName evidence="6">Protein prenyltransferase alpha subunit repeat-containing protein 1</fullName>
    </submittedName>
</protein>
<evidence type="ECO:0000256" key="5">
    <source>
        <dbReference type="SAM" id="MobiDB-lite"/>
    </source>
</evidence>
<dbReference type="AlphaFoldDB" id="A0A9P6TWV5"/>
<evidence type="ECO:0000313" key="6">
    <source>
        <dbReference type="EMBL" id="KAG0250678.1"/>
    </source>
</evidence>
<reference evidence="6" key="1">
    <citation type="journal article" date="2020" name="Fungal Divers.">
        <title>Resolving the Mortierellaceae phylogeny through synthesis of multi-gene phylogenetics and phylogenomics.</title>
        <authorList>
            <person name="Vandepol N."/>
            <person name="Liber J."/>
            <person name="Desiro A."/>
            <person name="Na H."/>
            <person name="Kennedy M."/>
            <person name="Barry K."/>
            <person name="Grigoriev I.V."/>
            <person name="Miller A.N."/>
            <person name="O'Donnell K."/>
            <person name="Stajich J.E."/>
            <person name="Bonito G."/>
        </authorList>
    </citation>
    <scope>NUCLEOTIDE SEQUENCE</scope>
    <source>
        <strain evidence="6">KOD948</strain>
    </source>
</reference>
<dbReference type="SUPFAM" id="SSF48439">
    <property type="entry name" value="Protein prenylyltransferase"/>
    <property type="match status" value="1"/>
</dbReference>
<keyword evidence="4" id="KW-0677">Repeat</keyword>
<dbReference type="GO" id="GO:0008318">
    <property type="term" value="F:protein prenyltransferase activity"/>
    <property type="evidence" value="ECO:0007669"/>
    <property type="project" value="InterPro"/>
</dbReference>
<dbReference type="GO" id="GO:0005737">
    <property type="term" value="C:cytoplasm"/>
    <property type="evidence" value="ECO:0007669"/>
    <property type="project" value="TreeGrafter"/>
</dbReference>
<dbReference type="PANTHER" id="PTHR11129:SF3">
    <property type="entry name" value="PROTEIN PRENYLTRANSFERASE ALPHA SUBUNIT REPEAT-CONTAINING PROTEIN 1"/>
    <property type="match status" value="1"/>
</dbReference>
<accession>A0A9P6TWV5</accession>
<dbReference type="OrthoDB" id="1924260at2759"/>
<dbReference type="InterPro" id="IPR002088">
    <property type="entry name" value="Prenyl_trans_a"/>
</dbReference>
<evidence type="ECO:0000256" key="2">
    <source>
        <dbReference type="ARBA" id="ARBA00022602"/>
    </source>
</evidence>
<organism evidence="6 7">
    <name type="scientific">Mortierella polycephala</name>
    <dbReference type="NCBI Taxonomy" id="41804"/>
    <lineage>
        <taxon>Eukaryota</taxon>
        <taxon>Fungi</taxon>
        <taxon>Fungi incertae sedis</taxon>
        <taxon>Mucoromycota</taxon>
        <taxon>Mortierellomycotina</taxon>
        <taxon>Mortierellomycetes</taxon>
        <taxon>Mortierellales</taxon>
        <taxon>Mortierellaceae</taxon>
        <taxon>Mortierella</taxon>
    </lineage>
</organism>
<sequence>MAEETRLANTSITEQDPSLTKDVLYERLVHILNANKIDEVAILPFMAEPDMSTCMESDVIQHPYILQQGTKLGIPIFCWVPLLDASYAALKDVKRTETHDNNTEEWWTDPGRRQRVLESTACLMILCPDSFTAINARKRLVQQGYLDPQEECQLLDMVLTFPRNCKSSGVWHHRKWLICHMYKDYETSPLPPSFVKKHLQACHLAAQRYPKCYYAWTMRHWLVEHLGRQWWRASLEGVESVQEDQLSPLEEEYEQMKTHMDRNVSDHSTHQHLQQCLIQLSGRWIMQQLESKGQVSSSGSSANSGTILSWTRSELALRRQRRENWCQTLEARTSGRGHMSRSAILKVLVDESAEYKRASFEWVVRMWVHEMHRVKDMIQSYPGHESLWNHLRFVYYGLCWLDCETDIAEHEVSVPENDQSKAELLFTSPAVESGHVRGLSPHQSASGTDAGNEKQKELQDQYLTWVRRLDIMGHSAFTE</sequence>
<evidence type="ECO:0000256" key="1">
    <source>
        <dbReference type="ARBA" id="ARBA00006734"/>
    </source>
</evidence>